<evidence type="ECO:0000256" key="3">
    <source>
        <dbReference type="ARBA" id="ARBA00023136"/>
    </source>
</evidence>
<dbReference type="OrthoDB" id="9796632at2"/>
<dbReference type="InterPro" id="IPR011701">
    <property type="entry name" value="MFS"/>
</dbReference>
<proteinExistence type="predicted"/>
<evidence type="ECO:0000313" key="6">
    <source>
        <dbReference type="EMBL" id="OAS18795.1"/>
    </source>
</evidence>
<evidence type="ECO:0000256" key="1">
    <source>
        <dbReference type="ARBA" id="ARBA00022692"/>
    </source>
</evidence>
<feature type="transmembrane region" description="Helical" evidence="4">
    <location>
        <begin position="101"/>
        <end position="126"/>
    </location>
</feature>
<feature type="transmembrane region" description="Helical" evidence="4">
    <location>
        <begin position="210"/>
        <end position="234"/>
    </location>
</feature>
<keyword evidence="1 4" id="KW-0812">Transmembrane</keyword>
<gene>
    <name evidence="6" type="ORF">A5481_25870</name>
</gene>
<dbReference type="InterPro" id="IPR036259">
    <property type="entry name" value="MFS_trans_sf"/>
</dbReference>
<feature type="transmembrane region" description="Helical" evidence="4">
    <location>
        <begin position="307"/>
        <end position="328"/>
    </location>
</feature>
<dbReference type="InterPro" id="IPR020846">
    <property type="entry name" value="MFS_dom"/>
</dbReference>
<feature type="transmembrane region" description="Helical" evidence="4">
    <location>
        <begin position="278"/>
        <end position="301"/>
    </location>
</feature>
<dbReference type="STRING" id="427683.A5481_25870"/>
<dbReference type="PROSITE" id="PS50850">
    <property type="entry name" value="MFS"/>
    <property type="match status" value="1"/>
</dbReference>
<feature type="transmembrane region" description="Helical" evidence="4">
    <location>
        <begin position="75"/>
        <end position="95"/>
    </location>
</feature>
<dbReference type="CDD" id="cd17355">
    <property type="entry name" value="MFS_YcxA_like"/>
    <property type="match status" value="1"/>
</dbReference>
<dbReference type="Pfam" id="PF07690">
    <property type="entry name" value="MFS_1"/>
    <property type="match status" value="1"/>
</dbReference>
<dbReference type="Gene3D" id="1.20.1250.20">
    <property type="entry name" value="MFS general substrate transporter like domains"/>
    <property type="match status" value="2"/>
</dbReference>
<dbReference type="EMBL" id="LWHQ01000058">
    <property type="protein sequence ID" value="OAS18795.1"/>
    <property type="molecule type" value="Genomic_DNA"/>
</dbReference>
<feature type="transmembrane region" description="Helical" evidence="4">
    <location>
        <begin position="169"/>
        <end position="189"/>
    </location>
</feature>
<protein>
    <submittedName>
        <fullName evidence="6">MFS transporter</fullName>
    </submittedName>
</protein>
<dbReference type="PANTHER" id="PTHR11360:SF290">
    <property type="entry name" value="MONOCARBOXYLATE MFS PERMEASE"/>
    <property type="match status" value="1"/>
</dbReference>
<dbReference type="InterPro" id="IPR050327">
    <property type="entry name" value="Proton-linked_MCT"/>
</dbReference>
<dbReference type="Proteomes" id="UP000078316">
    <property type="component" value="Unassembled WGS sequence"/>
</dbReference>
<keyword evidence="2 4" id="KW-1133">Transmembrane helix</keyword>
<dbReference type="AlphaFoldDB" id="A0A179S2X3"/>
<accession>A0A179S2X3</accession>
<feature type="domain" description="Major facilitator superfamily (MFS) profile" evidence="5">
    <location>
        <begin position="14"/>
        <end position="396"/>
    </location>
</feature>
<feature type="transmembrane region" description="Helical" evidence="4">
    <location>
        <begin position="370"/>
        <end position="392"/>
    </location>
</feature>
<organism evidence="6 7">
    <name type="scientific">Methylobacterium platani</name>
    <dbReference type="NCBI Taxonomy" id="427683"/>
    <lineage>
        <taxon>Bacteria</taxon>
        <taxon>Pseudomonadati</taxon>
        <taxon>Pseudomonadota</taxon>
        <taxon>Alphaproteobacteria</taxon>
        <taxon>Hyphomicrobiales</taxon>
        <taxon>Methylobacteriaceae</taxon>
        <taxon>Methylobacterium</taxon>
    </lineage>
</organism>
<feature type="transmembrane region" description="Helical" evidence="4">
    <location>
        <begin position="15"/>
        <end position="39"/>
    </location>
</feature>
<keyword evidence="3 4" id="KW-0472">Membrane</keyword>
<evidence type="ECO:0000256" key="4">
    <source>
        <dbReference type="SAM" id="Phobius"/>
    </source>
</evidence>
<evidence type="ECO:0000256" key="2">
    <source>
        <dbReference type="ARBA" id="ARBA00022989"/>
    </source>
</evidence>
<comment type="caution">
    <text evidence="6">The sequence shown here is derived from an EMBL/GenBank/DDBJ whole genome shotgun (WGS) entry which is preliminary data.</text>
</comment>
<dbReference type="GO" id="GO:0022857">
    <property type="term" value="F:transmembrane transporter activity"/>
    <property type="evidence" value="ECO:0007669"/>
    <property type="project" value="InterPro"/>
</dbReference>
<feature type="transmembrane region" description="Helical" evidence="4">
    <location>
        <begin position="51"/>
        <end position="68"/>
    </location>
</feature>
<feature type="transmembrane region" description="Helical" evidence="4">
    <location>
        <begin position="138"/>
        <end position="157"/>
    </location>
</feature>
<feature type="transmembrane region" description="Helical" evidence="4">
    <location>
        <begin position="340"/>
        <end position="364"/>
    </location>
</feature>
<evidence type="ECO:0000259" key="5">
    <source>
        <dbReference type="PROSITE" id="PS50850"/>
    </source>
</evidence>
<evidence type="ECO:0000313" key="7">
    <source>
        <dbReference type="Proteomes" id="UP000078316"/>
    </source>
</evidence>
<sequence length="404" mass="41567">MPADGLDSAAAWRRLVVSVLLTTIGGVGMWSVVVVLPAVQAEFGAARGAAALPYTLTMVGFAFGGVLMGKLADRFGILMPLVLGGICLFLGYGATALSTSLWQFALAHGILIGLLGSSAAFGPLMADISLWFARRRGIAVSVCAAGNYLAGTIWPPLVQHAVSAYGWRTTQAGIGLFCVATMLPLALLMRRRPPVQAVERVGRAGAGGTLGLPPSVLQGLLVVAGLACCVAMSMPQVHIVAYCGDLGYGVARGAEMLSLMLGFGIVSRVASGFLADRIGGLPTLLVGSVLQGVALLLYLAFDGLTSLYVISALFGLFQGGIVPAYAIIVRELFPASEAGGRVGVVIMATLFGMALGGWLSGVIFDLSGSYAAAFANGIGWNLLNVAIALWLVQRRAGQGRALPA</sequence>
<dbReference type="SUPFAM" id="SSF103473">
    <property type="entry name" value="MFS general substrate transporter"/>
    <property type="match status" value="1"/>
</dbReference>
<dbReference type="PANTHER" id="PTHR11360">
    <property type="entry name" value="MONOCARBOXYLATE TRANSPORTER"/>
    <property type="match status" value="1"/>
</dbReference>
<name>A0A179S2X3_9HYPH</name>
<dbReference type="RefSeq" id="WP_064504410.1">
    <property type="nucleotide sequence ID" value="NZ_LWHQ01000058.1"/>
</dbReference>
<reference evidence="6 7" key="1">
    <citation type="submission" date="2016-04" db="EMBL/GenBank/DDBJ databases">
        <authorList>
            <person name="Evans L.H."/>
            <person name="Alamgir A."/>
            <person name="Owens N."/>
            <person name="Weber N.D."/>
            <person name="Virtaneva K."/>
            <person name="Barbian K."/>
            <person name="Babar A."/>
            <person name="Rosenke K."/>
        </authorList>
    </citation>
    <scope>NUCLEOTIDE SEQUENCE [LARGE SCALE GENOMIC DNA]</scope>
    <source>
        <strain evidence="6 7">PMB02</strain>
    </source>
</reference>